<evidence type="ECO:0000259" key="3">
    <source>
        <dbReference type="PROSITE" id="PS50966"/>
    </source>
</evidence>
<feature type="compositionally biased region" description="Polar residues" evidence="2">
    <location>
        <begin position="845"/>
        <end position="871"/>
    </location>
</feature>
<evidence type="ECO:0000256" key="1">
    <source>
        <dbReference type="PROSITE-ProRule" id="PRU00325"/>
    </source>
</evidence>
<comment type="caution">
    <text evidence="4">The sequence shown here is derived from an EMBL/GenBank/DDBJ whole genome shotgun (WGS) entry which is preliminary data.</text>
</comment>
<keyword evidence="1" id="KW-0862">Zinc</keyword>
<keyword evidence="1" id="KW-0863">Zinc-finger</keyword>
<feature type="region of interest" description="Disordered" evidence="2">
    <location>
        <begin position="956"/>
        <end position="1011"/>
    </location>
</feature>
<dbReference type="PANTHER" id="PTHR33977:SF1">
    <property type="entry name" value="ZINC ION BINDING PROTEIN"/>
    <property type="match status" value="1"/>
</dbReference>
<reference evidence="4 5" key="1">
    <citation type="journal article" date="2024" name="G3 (Bethesda)">
        <title>Genome assembly of Hibiscus sabdariffa L. provides insights into metabolisms of medicinal natural products.</title>
        <authorList>
            <person name="Kim T."/>
        </authorList>
    </citation>
    <scope>NUCLEOTIDE SEQUENCE [LARGE SCALE GENOMIC DNA]</scope>
    <source>
        <strain evidence="4">TK-2024</strain>
        <tissue evidence="4">Old leaves</tissue>
    </source>
</reference>
<keyword evidence="5" id="KW-1185">Reference proteome</keyword>
<gene>
    <name evidence="4" type="ORF">V6N11_006630</name>
</gene>
<feature type="domain" description="SWIM-type" evidence="3">
    <location>
        <begin position="595"/>
        <end position="632"/>
    </location>
</feature>
<evidence type="ECO:0000313" key="5">
    <source>
        <dbReference type="Proteomes" id="UP001396334"/>
    </source>
</evidence>
<dbReference type="PROSITE" id="PS50966">
    <property type="entry name" value="ZF_SWIM"/>
    <property type="match status" value="1"/>
</dbReference>
<evidence type="ECO:0000256" key="2">
    <source>
        <dbReference type="SAM" id="MobiDB-lite"/>
    </source>
</evidence>
<dbReference type="EMBL" id="JBBPBN010000021">
    <property type="protein sequence ID" value="KAK9015526.1"/>
    <property type="molecule type" value="Genomic_DNA"/>
</dbReference>
<dbReference type="Proteomes" id="UP001396334">
    <property type="component" value="Unassembled WGS sequence"/>
</dbReference>
<feature type="region of interest" description="Disordered" evidence="2">
    <location>
        <begin position="836"/>
        <end position="883"/>
    </location>
</feature>
<accession>A0ABR2RRE4</accession>
<dbReference type="PANTHER" id="PTHR33977">
    <property type="entry name" value="ZINC ION BINDING PROTEIN"/>
    <property type="match status" value="1"/>
</dbReference>
<keyword evidence="1" id="KW-0479">Metal-binding</keyword>
<dbReference type="InterPro" id="IPR007527">
    <property type="entry name" value="Znf_SWIM"/>
</dbReference>
<evidence type="ECO:0000313" key="4">
    <source>
        <dbReference type="EMBL" id="KAK9015526.1"/>
    </source>
</evidence>
<protein>
    <recommendedName>
        <fullName evidence="3">SWIM-type domain-containing protein</fullName>
    </recommendedName>
</protein>
<name>A0ABR2RRE4_9ROSI</name>
<sequence length="1052" mass="117775">MTNASNIEGPKKKPGRNNGVSLSCLYQMARWDQILSLPVQNPPTLEFSAHDLVWSKVEGWRDNIDRVALIPYARVDDFVRGESSNKDCPTRFHVEARRRRPAKAPYKPKVDGILEYILYWCSFGPDDHRKGGLVRPSRNTYIPKKTNAGRPNTKRGCTCHFIVKRLIAEPSVALIIYNQDKHVDKKGLPCHGPQDKKAAGTRAMFAPYISEDLRLRVLSLLHVGVSVETIMQRHNESVEKQGGPYNRDDLLTHRYVRRQERSIRRSTYELDADDAVSVSMWVESHQNYVFFYEDFTESDPFILGIQTEWQLQQMIRFGNQSLLASDSRFGTNKLKYPIHSLIVFNSDKKAIPVAWIITPRFASVDAHRWMRALYNRVRTKDPTWKLAGFIVDDPSIDVHTIRDVFECSVLISFWRVRHAWHKNLVKRCAETEMHVEISRRLGLAIDDICRGCGNVDLFEKFMEDFVDCLDFMDYFKAVWYPRIGAWVSSLKTLPLASLETCAAMEFYHNQLKLRLLNEKDPAVYQRTDWLVDKLGTKVHSYFWLDEYSGKDDFARYWKDEWVSGLTSWRKALKIPDSDVAIEGRFAKVTDELDRDTVYVVWNPGSQFGICDCSWAEMGYICEHVLKAIKVCREKGSILPSVNILQYHKALVDMLHCPPHDSLIRDHAVSLAIYVQKQLNSLVGEAQKQTKDTIEQGSALVATAKENRGLANEGHCINGNILSNHENGSADCSESPAGIASDFGSESVDRVVGINGETAGEGISGSEMDVDPPSATCPPELASLTQETVAGNAFLEHVDGAFIDKGPNMSSPSNNYALGAKVGCEEENLNKNCQESAMAVDPQSDEVPQTEQLSKQCTATHQDDFGSNSEPSVPSMPAPRKASPSLFSTVETQMLDIAEPSGAPNLDISVASESENENRSKTHSTDTGFCSDGDHVNSAIVADLGYDAKLVDHGMERTETSQNHPTTTHDEDSQPTTEVAAQETDDSGEKELLSNNEPSTIKSELQKSVEDGKCGNKEVCEQVTDDQNGAVDMEIVPEEATIDSEISTAPDKQ</sequence>
<organism evidence="4 5">
    <name type="scientific">Hibiscus sabdariffa</name>
    <name type="common">roselle</name>
    <dbReference type="NCBI Taxonomy" id="183260"/>
    <lineage>
        <taxon>Eukaryota</taxon>
        <taxon>Viridiplantae</taxon>
        <taxon>Streptophyta</taxon>
        <taxon>Embryophyta</taxon>
        <taxon>Tracheophyta</taxon>
        <taxon>Spermatophyta</taxon>
        <taxon>Magnoliopsida</taxon>
        <taxon>eudicotyledons</taxon>
        <taxon>Gunneridae</taxon>
        <taxon>Pentapetalae</taxon>
        <taxon>rosids</taxon>
        <taxon>malvids</taxon>
        <taxon>Malvales</taxon>
        <taxon>Malvaceae</taxon>
        <taxon>Malvoideae</taxon>
        <taxon>Hibiscus</taxon>
    </lineage>
</organism>
<proteinExistence type="predicted"/>
<feature type="compositionally biased region" description="Polar residues" evidence="2">
    <location>
        <begin position="992"/>
        <end position="1002"/>
    </location>
</feature>